<dbReference type="PANTHER" id="PTHR43791:SF39">
    <property type="entry name" value="TRANSPORTER LIZ1_SEO1, PUTATIVE (AFU_ORTHOLOGUE AFUA_3G00980)-RELATED"/>
    <property type="match status" value="1"/>
</dbReference>
<evidence type="ECO:0000256" key="4">
    <source>
        <dbReference type="ARBA" id="ARBA00022989"/>
    </source>
</evidence>
<keyword evidence="3 6" id="KW-0812">Transmembrane</keyword>
<dbReference type="SUPFAM" id="SSF103473">
    <property type="entry name" value="MFS general substrate transporter"/>
    <property type="match status" value="1"/>
</dbReference>
<feature type="transmembrane region" description="Helical" evidence="6">
    <location>
        <begin position="249"/>
        <end position="271"/>
    </location>
</feature>
<name>R1GQ56_BOTPV</name>
<dbReference type="InterPro" id="IPR011701">
    <property type="entry name" value="MFS"/>
</dbReference>
<evidence type="ECO:0000256" key="2">
    <source>
        <dbReference type="ARBA" id="ARBA00022448"/>
    </source>
</evidence>
<dbReference type="GO" id="GO:0016020">
    <property type="term" value="C:membrane"/>
    <property type="evidence" value="ECO:0007669"/>
    <property type="project" value="UniProtKB-SubCell"/>
</dbReference>
<proteinExistence type="predicted"/>
<dbReference type="PANTHER" id="PTHR43791">
    <property type="entry name" value="PERMEASE-RELATED"/>
    <property type="match status" value="1"/>
</dbReference>
<feature type="transmembrane region" description="Helical" evidence="6">
    <location>
        <begin position="277"/>
        <end position="297"/>
    </location>
</feature>
<dbReference type="OMA" id="ICFACTI"/>
<feature type="transmembrane region" description="Helical" evidence="6">
    <location>
        <begin position="343"/>
        <end position="363"/>
    </location>
</feature>
<comment type="subcellular location">
    <subcellularLocation>
        <location evidence="1">Membrane</location>
        <topology evidence="1">Multi-pass membrane protein</topology>
    </subcellularLocation>
</comment>
<feature type="transmembrane region" description="Helical" evidence="6">
    <location>
        <begin position="181"/>
        <end position="198"/>
    </location>
</feature>
<dbReference type="GO" id="GO:0022857">
    <property type="term" value="F:transmembrane transporter activity"/>
    <property type="evidence" value="ECO:0007669"/>
    <property type="project" value="InterPro"/>
</dbReference>
<keyword evidence="5 6" id="KW-0472">Membrane</keyword>
<feature type="transmembrane region" description="Helical" evidence="6">
    <location>
        <begin position="12"/>
        <end position="35"/>
    </location>
</feature>
<protein>
    <submittedName>
        <fullName evidence="7">Putative pantothenate transporter liz1 protein</fullName>
    </submittedName>
</protein>
<dbReference type="Gene3D" id="1.20.1250.20">
    <property type="entry name" value="MFS general substrate transporter like domains"/>
    <property type="match status" value="2"/>
</dbReference>
<feature type="transmembrane region" description="Helical" evidence="6">
    <location>
        <begin position="113"/>
        <end position="134"/>
    </location>
</feature>
<dbReference type="HOGENOM" id="CLU_001265_4_3_1"/>
<evidence type="ECO:0000313" key="7">
    <source>
        <dbReference type="EMBL" id="EOD50396.1"/>
    </source>
</evidence>
<evidence type="ECO:0000256" key="1">
    <source>
        <dbReference type="ARBA" id="ARBA00004141"/>
    </source>
</evidence>
<feature type="transmembrane region" description="Helical" evidence="6">
    <location>
        <begin position="41"/>
        <end position="64"/>
    </location>
</feature>
<sequence>MMIPANLLLTRVAPNIFIPFCEVIWGCLTLATAFVDTVDHVYVIRFFSGVFETVAYPGVIYCIGCWYKKSEISRRLSLFYIAGPLGTMFAGYFQSACYTNLDGVHGLAGWRWLFIVCGAITIPIALYGAAFFPARPDSPNPSRWLRADEIAMARARLANDGNEAPKVKLTKDVVISVFKSWHWYCFVALYIVFNQAMITNGQPFSLYLKAHADKYSPSQINNIPTGQSAVSIVAALVGCYWADVTGLRWLPSLVICVCMVFGSICMAVWYIPVGLKLFAFYVAGLGGALNPLFMSWASEVTMGSAEERTVVVASMNAFGQALLAGLNIVTFPTPQAPRFKFGWYWVMANNLVQVLLVIGIAFLHTQQKRREKSQVFIGVAVENREEEDLEGISSIVLKK</sequence>
<feature type="transmembrane region" description="Helical" evidence="6">
    <location>
        <begin position="223"/>
        <end position="242"/>
    </location>
</feature>
<feature type="transmembrane region" description="Helical" evidence="6">
    <location>
        <begin position="309"/>
        <end position="331"/>
    </location>
</feature>
<keyword evidence="4 6" id="KW-1133">Transmembrane helix</keyword>
<accession>R1GQ56</accession>
<evidence type="ECO:0000256" key="6">
    <source>
        <dbReference type="SAM" id="Phobius"/>
    </source>
</evidence>
<evidence type="ECO:0000313" key="8">
    <source>
        <dbReference type="Proteomes" id="UP000013521"/>
    </source>
</evidence>
<dbReference type="eggNOG" id="KOG2533">
    <property type="taxonomic scope" value="Eukaryota"/>
</dbReference>
<gene>
    <name evidence="7" type="ORF">UCRNP2_2836</name>
</gene>
<evidence type="ECO:0000256" key="3">
    <source>
        <dbReference type="ARBA" id="ARBA00022692"/>
    </source>
</evidence>
<dbReference type="AlphaFoldDB" id="R1GQ56"/>
<dbReference type="InterPro" id="IPR036259">
    <property type="entry name" value="MFS_trans_sf"/>
</dbReference>
<keyword evidence="2" id="KW-0813">Transport</keyword>
<dbReference type="Pfam" id="PF07690">
    <property type="entry name" value="MFS_1"/>
    <property type="match status" value="1"/>
</dbReference>
<organism evidence="7 8">
    <name type="scientific">Botryosphaeria parva (strain UCR-NP2)</name>
    <name type="common">Grapevine canker fungus</name>
    <name type="synonym">Neofusicoccum parvum</name>
    <dbReference type="NCBI Taxonomy" id="1287680"/>
    <lineage>
        <taxon>Eukaryota</taxon>
        <taxon>Fungi</taxon>
        <taxon>Dikarya</taxon>
        <taxon>Ascomycota</taxon>
        <taxon>Pezizomycotina</taxon>
        <taxon>Dothideomycetes</taxon>
        <taxon>Dothideomycetes incertae sedis</taxon>
        <taxon>Botryosphaeriales</taxon>
        <taxon>Botryosphaeriaceae</taxon>
        <taxon>Neofusicoccum</taxon>
    </lineage>
</organism>
<dbReference type="Proteomes" id="UP000013521">
    <property type="component" value="Unassembled WGS sequence"/>
</dbReference>
<feature type="transmembrane region" description="Helical" evidence="6">
    <location>
        <begin position="76"/>
        <end position="93"/>
    </location>
</feature>
<evidence type="ECO:0000256" key="5">
    <source>
        <dbReference type="ARBA" id="ARBA00023136"/>
    </source>
</evidence>
<dbReference type="OrthoDB" id="3639251at2759"/>
<reference evidence="8" key="1">
    <citation type="journal article" date="2013" name="Genome Announc.">
        <title>Draft genome sequence of Neofusicoccum parvum isolate UCR-NP2, a fungal vascular pathogen associated with grapevine cankers.</title>
        <authorList>
            <person name="Blanco-Ulate B."/>
            <person name="Rolshausen P."/>
            <person name="Cantu D."/>
        </authorList>
    </citation>
    <scope>NUCLEOTIDE SEQUENCE [LARGE SCALE GENOMIC DNA]</scope>
    <source>
        <strain evidence="8">UCR-NP2</strain>
    </source>
</reference>
<dbReference type="KEGG" id="npa:UCRNP2_2836"/>
<dbReference type="EMBL" id="KB915992">
    <property type="protein sequence ID" value="EOD50396.1"/>
    <property type="molecule type" value="Genomic_DNA"/>
</dbReference>